<sequence>MASACHKSEAEAVTKDIISELPRNVIESILECMPVQDAVRTSILSRKWRYNWAMLPQLIFDYHFFEYLDNKGDQISDFASVINKILLLHIGPILKFILYNPPGHSLRMEDIDQWILFLSRNGIRDFTLQNSSDVRYKLPTQLFACPELTHLTLSKCTFNPPSAFRGFRNLIGLQFRAVAYAADSFGSFISSCPRLEILKLDFCSGSGHFIIHAPNLKHLCVSGSLESICIQNAQNLLTLSLGSSQMRRSSGSNISRVLGSLPMIEKLDIGLDFYEFLAAGDVPKMLPTKMNCMKNLTLSSVDFSKVGEISCALCLIRSCPNLQELYISATRNASTIPALNFLEEDCTLSQLQVVNITSVIGLPSELEFIKCLLACSPLLETMFIGCCAELDAFATLIMSKDLLRFRRASPKAEIIFGEGIQAL</sequence>
<dbReference type="InterPro" id="IPR036047">
    <property type="entry name" value="F-box-like_dom_sf"/>
</dbReference>
<proteinExistence type="predicted"/>
<gene>
    <name evidence="2" type="ORF">F0562_032836</name>
</gene>
<dbReference type="Proteomes" id="UP000325577">
    <property type="component" value="Linkage Group LG19"/>
</dbReference>
<dbReference type="AlphaFoldDB" id="A0A5J5AP78"/>
<accession>A0A5J5AP78</accession>
<dbReference type="InterPro" id="IPR001810">
    <property type="entry name" value="F-box_dom"/>
</dbReference>
<evidence type="ECO:0000313" key="2">
    <source>
        <dbReference type="EMBL" id="KAA8532803.1"/>
    </source>
</evidence>
<dbReference type="PANTHER" id="PTHR31639:SF312">
    <property type="entry name" value="CYCLIN-LIKE F-BOX"/>
    <property type="match status" value="1"/>
</dbReference>
<dbReference type="Pfam" id="PF24758">
    <property type="entry name" value="LRR_At5g56370"/>
    <property type="match status" value="1"/>
</dbReference>
<dbReference type="Pfam" id="PF00646">
    <property type="entry name" value="F-box"/>
    <property type="match status" value="1"/>
</dbReference>
<dbReference type="InterPro" id="IPR055411">
    <property type="entry name" value="LRR_FXL15/At3g58940/PEG3-like"/>
</dbReference>
<dbReference type="SMART" id="SM00579">
    <property type="entry name" value="FBD"/>
    <property type="match status" value="1"/>
</dbReference>
<dbReference type="SUPFAM" id="SSF52047">
    <property type="entry name" value="RNI-like"/>
    <property type="match status" value="1"/>
</dbReference>
<dbReference type="OrthoDB" id="1722980at2759"/>
<dbReference type="EMBL" id="CM018042">
    <property type="protein sequence ID" value="KAA8532803.1"/>
    <property type="molecule type" value="Genomic_DNA"/>
</dbReference>
<evidence type="ECO:0000259" key="1">
    <source>
        <dbReference type="PROSITE" id="PS50181"/>
    </source>
</evidence>
<dbReference type="InterPro" id="IPR032675">
    <property type="entry name" value="LRR_dom_sf"/>
</dbReference>
<dbReference type="PROSITE" id="PS50181">
    <property type="entry name" value="FBOX"/>
    <property type="match status" value="1"/>
</dbReference>
<feature type="domain" description="F-box" evidence="1">
    <location>
        <begin position="15"/>
        <end position="68"/>
    </location>
</feature>
<evidence type="ECO:0000313" key="3">
    <source>
        <dbReference type="Proteomes" id="UP000325577"/>
    </source>
</evidence>
<organism evidence="2 3">
    <name type="scientific">Nyssa sinensis</name>
    <dbReference type="NCBI Taxonomy" id="561372"/>
    <lineage>
        <taxon>Eukaryota</taxon>
        <taxon>Viridiplantae</taxon>
        <taxon>Streptophyta</taxon>
        <taxon>Embryophyta</taxon>
        <taxon>Tracheophyta</taxon>
        <taxon>Spermatophyta</taxon>
        <taxon>Magnoliopsida</taxon>
        <taxon>eudicotyledons</taxon>
        <taxon>Gunneridae</taxon>
        <taxon>Pentapetalae</taxon>
        <taxon>asterids</taxon>
        <taxon>Cornales</taxon>
        <taxon>Nyssaceae</taxon>
        <taxon>Nyssa</taxon>
    </lineage>
</organism>
<protein>
    <recommendedName>
        <fullName evidence="1">F-box domain-containing protein</fullName>
    </recommendedName>
</protein>
<dbReference type="InterPro" id="IPR006566">
    <property type="entry name" value="FBD"/>
</dbReference>
<name>A0A5J5AP78_9ASTE</name>
<keyword evidence="3" id="KW-1185">Reference proteome</keyword>
<reference evidence="2 3" key="1">
    <citation type="submission" date="2019-09" db="EMBL/GenBank/DDBJ databases">
        <title>A chromosome-level genome assembly of the Chinese tupelo Nyssa sinensis.</title>
        <authorList>
            <person name="Yang X."/>
            <person name="Kang M."/>
            <person name="Yang Y."/>
            <person name="Xiong H."/>
            <person name="Wang M."/>
            <person name="Zhang Z."/>
            <person name="Wang Z."/>
            <person name="Wu H."/>
            <person name="Ma T."/>
            <person name="Liu J."/>
            <person name="Xi Z."/>
        </authorList>
    </citation>
    <scope>NUCLEOTIDE SEQUENCE [LARGE SCALE GENOMIC DNA]</scope>
    <source>
        <strain evidence="2">J267</strain>
        <tissue evidence="2">Leaf</tissue>
    </source>
</reference>
<dbReference type="SUPFAM" id="SSF81383">
    <property type="entry name" value="F-box domain"/>
    <property type="match status" value="1"/>
</dbReference>
<dbReference type="Gene3D" id="3.80.10.10">
    <property type="entry name" value="Ribonuclease Inhibitor"/>
    <property type="match status" value="1"/>
</dbReference>
<dbReference type="PANTHER" id="PTHR31639">
    <property type="entry name" value="F-BOX PROTEIN-LIKE"/>
    <property type="match status" value="1"/>
</dbReference>